<dbReference type="Proteomes" id="UP000033935">
    <property type="component" value="Unassembled WGS sequence"/>
</dbReference>
<protein>
    <submittedName>
        <fullName evidence="3">Uncharacterized protein</fullName>
    </submittedName>
</protein>
<gene>
    <name evidence="3" type="ORF">UT30_C0011G0033</name>
</gene>
<evidence type="ECO:0000256" key="1">
    <source>
        <dbReference type="SAM" id="MobiDB-lite"/>
    </source>
</evidence>
<keyword evidence="2" id="KW-0812">Transmembrane</keyword>
<organism evidence="3 4">
    <name type="scientific">Candidatus Uhrbacteria bacterium GW2011_GWF2_39_13</name>
    <dbReference type="NCBI Taxonomy" id="1618995"/>
    <lineage>
        <taxon>Bacteria</taxon>
        <taxon>Candidatus Uhriibacteriota</taxon>
    </lineage>
</organism>
<name>A0A0G0QRF1_9BACT</name>
<reference evidence="3 4" key="1">
    <citation type="journal article" date="2015" name="Nature">
        <title>rRNA introns, odd ribosomes, and small enigmatic genomes across a large radiation of phyla.</title>
        <authorList>
            <person name="Brown C.T."/>
            <person name="Hug L.A."/>
            <person name="Thomas B.C."/>
            <person name="Sharon I."/>
            <person name="Castelle C.J."/>
            <person name="Singh A."/>
            <person name="Wilkins M.J."/>
            <person name="Williams K.H."/>
            <person name="Banfield J.F."/>
        </authorList>
    </citation>
    <scope>NUCLEOTIDE SEQUENCE [LARGE SCALE GENOMIC DNA]</scope>
</reference>
<keyword evidence="2" id="KW-0472">Membrane</keyword>
<proteinExistence type="predicted"/>
<accession>A0A0G0QRF1</accession>
<evidence type="ECO:0000313" key="4">
    <source>
        <dbReference type="Proteomes" id="UP000033935"/>
    </source>
</evidence>
<evidence type="ECO:0000256" key="2">
    <source>
        <dbReference type="SAM" id="Phobius"/>
    </source>
</evidence>
<feature type="region of interest" description="Disordered" evidence="1">
    <location>
        <begin position="80"/>
        <end position="112"/>
    </location>
</feature>
<dbReference type="AlphaFoldDB" id="A0A0G0QRF1"/>
<keyword evidence="2" id="KW-1133">Transmembrane helix</keyword>
<sequence>MFLSRDNMGARRSLPRPISLRPMNQKQRRWFWVFLTAGVVIVAMGWIVTISQVVSSSLPGIRLQMDKGLEKASNELKNVESSVEEKQSTFSEALEEAQKGYQQEKERQQRPL</sequence>
<feature type="transmembrane region" description="Helical" evidence="2">
    <location>
        <begin position="30"/>
        <end position="48"/>
    </location>
</feature>
<comment type="caution">
    <text evidence="3">The sequence shown here is derived from an EMBL/GenBank/DDBJ whole genome shotgun (WGS) entry which is preliminary data.</text>
</comment>
<dbReference type="EMBL" id="LBWG01000011">
    <property type="protein sequence ID" value="KKR04187.1"/>
    <property type="molecule type" value="Genomic_DNA"/>
</dbReference>
<feature type="compositionally biased region" description="Basic and acidic residues" evidence="1">
    <location>
        <begin position="96"/>
        <end position="112"/>
    </location>
</feature>
<evidence type="ECO:0000313" key="3">
    <source>
        <dbReference type="EMBL" id="KKR04187.1"/>
    </source>
</evidence>